<dbReference type="EMBL" id="DS268411">
    <property type="protein sequence ID" value="EFP03302.1"/>
    <property type="molecule type" value="Genomic_DNA"/>
</dbReference>
<evidence type="ECO:0000256" key="5">
    <source>
        <dbReference type="SAM" id="SignalP"/>
    </source>
</evidence>
<evidence type="ECO:0000313" key="6">
    <source>
        <dbReference type="EMBL" id="EFP03302.1"/>
    </source>
</evidence>
<dbReference type="GeneID" id="9816109"/>
<sequence length="141" mass="15938">MKIVYLLIAIPIVFASEQSVRVVGKLTCHGHPAQYAELQLVSKFSIGGEAFARNIFTDPAGNFNIAGYINPSSWSKIDARLYVWHKCYEKPYEHSDPCSNWFEIKIPGIYVNDGPFAKKKWDLGEVKLEKPRSGQQLDSCD</sequence>
<comment type="similarity">
    <text evidence="2">Belongs to the nematode transthyretin-like family.</text>
</comment>
<dbReference type="InterPro" id="IPR001534">
    <property type="entry name" value="Transthyretin-like"/>
</dbReference>
<dbReference type="CTD" id="9816109"/>
<dbReference type="RefSeq" id="XP_003115167.1">
    <property type="nucleotide sequence ID" value="XM_003115119.1"/>
</dbReference>
<name>E3LMH7_CAERE</name>
<dbReference type="GO" id="GO:0005576">
    <property type="term" value="C:extracellular region"/>
    <property type="evidence" value="ECO:0007669"/>
    <property type="project" value="UniProtKB-SubCell"/>
</dbReference>
<evidence type="ECO:0000313" key="9">
    <source>
        <dbReference type="Proteomes" id="UP000483820"/>
    </source>
</evidence>
<comment type="subcellular location">
    <subcellularLocation>
        <location evidence="1">Secreted</location>
    </subcellularLocation>
</comment>
<dbReference type="PANTHER" id="PTHR21700">
    <property type="entry name" value="TRANSTHYRETIN-LIKE FAMILY PROTEIN-RELATED"/>
    <property type="match status" value="1"/>
</dbReference>
<keyword evidence="3" id="KW-0964">Secreted</keyword>
<evidence type="ECO:0000256" key="4">
    <source>
        <dbReference type="ARBA" id="ARBA00022729"/>
    </source>
</evidence>
<keyword evidence="8" id="KW-1185">Reference proteome</keyword>
<dbReference type="OMA" id="WHKCYEK"/>
<reference evidence="7 9" key="2">
    <citation type="submission" date="2019-12" db="EMBL/GenBank/DDBJ databases">
        <title>Chromosome-level assembly of the Caenorhabditis remanei genome.</title>
        <authorList>
            <person name="Teterina A.A."/>
            <person name="Willis J.H."/>
            <person name="Phillips P.C."/>
        </authorList>
    </citation>
    <scope>NUCLEOTIDE SEQUENCE [LARGE SCALE GENOMIC DNA]</scope>
    <source>
        <strain evidence="7 9">PX506</strain>
        <tissue evidence="7">Whole organism</tissue>
    </source>
</reference>
<dbReference type="EMBL" id="WUAV01000001">
    <property type="protein sequence ID" value="KAF1770158.1"/>
    <property type="molecule type" value="Genomic_DNA"/>
</dbReference>
<evidence type="ECO:0000313" key="8">
    <source>
        <dbReference type="Proteomes" id="UP000008281"/>
    </source>
</evidence>
<evidence type="ECO:0000256" key="3">
    <source>
        <dbReference type="ARBA" id="ARBA00022525"/>
    </source>
</evidence>
<protein>
    <submittedName>
        <fullName evidence="6">CRE-SDZ-22 protein</fullName>
    </submittedName>
</protein>
<dbReference type="GO" id="GO:0009986">
    <property type="term" value="C:cell surface"/>
    <property type="evidence" value="ECO:0007669"/>
    <property type="project" value="InterPro"/>
</dbReference>
<dbReference type="OrthoDB" id="5813900at2759"/>
<evidence type="ECO:0000313" key="7">
    <source>
        <dbReference type="EMBL" id="KAF1770158.1"/>
    </source>
</evidence>
<reference evidence="6" key="1">
    <citation type="submission" date="2007-07" db="EMBL/GenBank/DDBJ databases">
        <title>PCAP assembly of the Caenorhabditis remanei genome.</title>
        <authorList>
            <consortium name="The Caenorhabditis remanei Sequencing Consortium"/>
            <person name="Wilson R.K."/>
        </authorList>
    </citation>
    <scope>NUCLEOTIDE SEQUENCE [LARGE SCALE GENOMIC DNA]</scope>
    <source>
        <strain evidence="6">PB4641</strain>
    </source>
</reference>
<accession>E3LMH7</accession>
<dbReference type="Pfam" id="PF01060">
    <property type="entry name" value="TTR-52"/>
    <property type="match status" value="1"/>
</dbReference>
<dbReference type="Proteomes" id="UP000008281">
    <property type="component" value="Unassembled WGS sequence"/>
</dbReference>
<keyword evidence="4 5" id="KW-0732">Signal</keyword>
<feature type="signal peptide" evidence="5">
    <location>
        <begin position="1"/>
        <end position="15"/>
    </location>
</feature>
<evidence type="ECO:0000256" key="1">
    <source>
        <dbReference type="ARBA" id="ARBA00004613"/>
    </source>
</evidence>
<dbReference type="InParanoid" id="E3LMH7"/>
<feature type="chain" id="PRO_5036280822" evidence="5">
    <location>
        <begin position="16"/>
        <end position="141"/>
    </location>
</feature>
<dbReference type="HOGENOM" id="CLU_121109_3_0_1"/>
<dbReference type="eggNOG" id="ENOG502THUN">
    <property type="taxonomic scope" value="Eukaryota"/>
</dbReference>
<gene>
    <name evidence="6" type="primary">Cre-sdz-22</name>
    <name evidence="6" type="ORF">CRE_28447</name>
    <name evidence="7" type="ORF">GCK72_001976</name>
</gene>
<dbReference type="PANTHER" id="PTHR21700:SF29">
    <property type="entry name" value="TRANSTHYRETIN-LIKE FAMILY PROTEIN"/>
    <property type="match status" value="1"/>
</dbReference>
<dbReference type="AlphaFoldDB" id="E3LMH7"/>
<proteinExistence type="inferred from homology"/>
<evidence type="ECO:0000256" key="2">
    <source>
        <dbReference type="ARBA" id="ARBA00010112"/>
    </source>
</evidence>
<dbReference type="InterPro" id="IPR038479">
    <property type="entry name" value="Transthyretin-like_sf"/>
</dbReference>
<dbReference type="KEGG" id="crq:GCK72_001976"/>
<dbReference type="Gene3D" id="2.60.40.3330">
    <property type="match status" value="1"/>
</dbReference>
<organism evidence="8">
    <name type="scientific">Caenorhabditis remanei</name>
    <name type="common">Caenorhabditis vulgaris</name>
    <dbReference type="NCBI Taxonomy" id="31234"/>
    <lineage>
        <taxon>Eukaryota</taxon>
        <taxon>Metazoa</taxon>
        <taxon>Ecdysozoa</taxon>
        <taxon>Nematoda</taxon>
        <taxon>Chromadorea</taxon>
        <taxon>Rhabditida</taxon>
        <taxon>Rhabditina</taxon>
        <taxon>Rhabditomorpha</taxon>
        <taxon>Rhabditoidea</taxon>
        <taxon>Rhabditidae</taxon>
        <taxon>Peloderinae</taxon>
        <taxon>Caenorhabditis</taxon>
    </lineage>
</organism>
<dbReference type="Proteomes" id="UP000483820">
    <property type="component" value="Chromosome I"/>
</dbReference>
<dbReference type="FunCoup" id="E3LMH7">
    <property type="interactions" value="1185"/>
</dbReference>
<dbReference type="STRING" id="31234.E3LMH7"/>